<proteinExistence type="predicted"/>
<evidence type="ECO:0000313" key="2">
    <source>
        <dbReference type="Proteomes" id="UP000076842"/>
    </source>
</evidence>
<sequence length="160" mass="18312">MFTMDAFDHFTPSGLVPNTIPWLYLWVKDVAAAAEVGLDGHIIPPGMKGHVQCIPKGVRLAENPVGTETRDKVLRMLPACVRRREWKGEDAAVLAEQYLGWRDYELTEEQEPLTAEDELDDLKRRFADLAYQLDVQTDLSASLRAENEELRDRFFADFRC</sequence>
<evidence type="ECO:0000313" key="1">
    <source>
        <dbReference type="EMBL" id="KZT50140.1"/>
    </source>
</evidence>
<accession>A0A165C2A5</accession>
<dbReference type="Proteomes" id="UP000076842">
    <property type="component" value="Unassembled WGS sequence"/>
</dbReference>
<reference evidence="1 2" key="1">
    <citation type="journal article" date="2016" name="Mol. Biol. Evol.">
        <title>Comparative Genomics of Early-Diverging Mushroom-Forming Fungi Provides Insights into the Origins of Lignocellulose Decay Capabilities.</title>
        <authorList>
            <person name="Nagy L.G."/>
            <person name="Riley R."/>
            <person name="Tritt A."/>
            <person name="Adam C."/>
            <person name="Daum C."/>
            <person name="Floudas D."/>
            <person name="Sun H."/>
            <person name="Yadav J.S."/>
            <person name="Pangilinan J."/>
            <person name="Larsson K.H."/>
            <person name="Matsuura K."/>
            <person name="Barry K."/>
            <person name="Labutti K."/>
            <person name="Kuo R."/>
            <person name="Ohm R.A."/>
            <person name="Bhattacharya S.S."/>
            <person name="Shirouzu T."/>
            <person name="Yoshinaga Y."/>
            <person name="Martin F.M."/>
            <person name="Grigoriev I.V."/>
            <person name="Hibbett D.S."/>
        </authorList>
    </citation>
    <scope>NUCLEOTIDE SEQUENCE [LARGE SCALE GENOMIC DNA]</scope>
    <source>
        <strain evidence="1 2">HHB12733</strain>
    </source>
</reference>
<name>A0A165C2A5_9BASI</name>
<dbReference type="InParanoid" id="A0A165C2A5"/>
<dbReference type="AlphaFoldDB" id="A0A165C2A5"/>
<organism evidence="1 2">
    <name type="scientific">Calocera cornea HHB12733</name>
    <dbReference type="NCBI Taxonomy" id="1353952"/>
    <lineage>
        <taxon>Eukaryota</taxon>
        <taxon>Fungi</taxon>
        <taxon>Dikarya</taxon>
        <taxon>Basidiomycota</taxon>
        <taxon>Agaricomycotina</taxon>
        <taxon>Dacrymycetes</taxon>
        <taxon>Dacrymycetales</taxon>
        <taxon>Dacrymycetaceae</taxon>
        <taxon>Calocera</taxon>
    </lineage>
</organism>
<gene>
    <name evidence="1" type="ORF">CALCODRAFT_488927</name>
</gene>
<protein>
    <submittedName>
        <fullName evidence="1">Uncharacterized protein</fullName>
    </submittedName>
</protein>
<keyword evidence="2" id="KW-1185">Reference proteome</keyword>
<dbReference type="EMBL" id="KV424224">
    <property type="protein sequence ID" value="KZT50140.1"/>
    <property type="molecule type" value="Genomic_DNA"/>
</dbReference>